<evidence type="ECO:0000313" key="3">
    <source>
        <dbReference type="EMBL" id="VAH48382.1"/>
    </source>
</evidence>
<dbReference type="Gene3D" id="1.20.1280.50">
    <property type="match status" value="1"/>
</dbReference>
<dbReference type="EMBL" id="LT934114">
    <property type="protein sequence ID" value="VAH48382.1"/>
    <property type="molecule type" value="Genomic_DNA"/>
</dbReference>
<dbReference type="OMA" id="HWELLLE"/>
<evidence type="ECO:0000259" key="2">
    <source>
        <dbReference type="Pfam" id="PF08268"/>
    </source>
</evidence>
<dbReference type="InterPro" id="IPR001810">
    <property type="entry name" value="F-box_dom"/>
</dbReference>
<feature type="domain" description="F-box associated beta-propeller type 3" evidence="2">
    <location>
        <begin position="144"/>
        <end position="331"/>
    </location>
</feature>
<dbReference type="InterPro" id="IPR017451">
    <property type="entry name" value="F-box-assoc_interact_dom"/>
</dbReference>
<dbReference type="Pfam" id="PF00646">
    <property type="entry name" value="F-box"/>
    <property type="match status" value="1"/>
</dbReference>
<dbReference type="SUPFAM" id="SSF81383">
    <property type="entry name" value="F-box domain"/>
    <property type="match status" value="1"/>
</dbReference>
<proteinExistence type="predicted"/>
<dbReference type="Pfam" id="PF08268">
    <property type="entry name" value="FBA_3"/>
    <property type="match status" value="1"/>
</dbReference>
<protein>
    <recommendedName>
        <fullName evidence="5">F-box domain-containing protein</fullName>
    </recommendedName>
</protein>
<dbReference type="PANTHER" id="PTHR31111:SF133">
    <property type="entry name" value="OS07G0196600 PROTEIN"/>
    <property type="match status" value="1"/>
</dbReference>
<dbReference type="PANTHER" id="PTHR31111">
    <property type="entry name" value="BNAA05G37150D PROTEIN-RELATED"/>
    <property type="match status" value="1"/>
</dbReference>
<dbReference type="InterPro" id="IPR036047">
    <property type="entry name" value="F-box-like_dom_sf"/>
</dbReference>
<sequence length="422" mass="47703">MRSEGSVYIYSVVRTTSAHLLKQTDTKMDPLATLPDDLIFMEILVRLPVKCLARCKFVSPNWRARIEGADFVSHHRKRSSASRPSILVIPRKHGIEDEEEFSDDISFYRLGPGQAPDTFEDEAELMLQKAYPPEAEGITNVIYPMHCDGLVAIATGTDQVFLCNPATKEFVELPLGTPDVDIHRMRPPSAAIGFDQWKNQYVVARYFYRRRCYKKPSGKLDYDIGHEVFTLGNNSCSWEATADPPHAIGDTPPVCTRDAIYWGCDGMEDPRPSSLMRFSLRYRTFDLVPCPPRFAYNSGIEHLADLGGKLCHVNLATSKTAFDVWQLADDGTLWLPRCRIDSGDVSFGFGAFLPLLAAGGRMLTMVSDVDQRLYWCDERSGDVEKVMKLEDIDFEGWDDSNYCIHHVVPYRESLISIGNYMV</sequence>
<dbReference type="AlphaFoldDB" id="A0A9R1RNZ8"/>
<gene>
    <name evidence="3" type="ORF">TRITD_2Bv1G160900</name>
</gene>
<evidence type="ECO:0000259" key="1">
    <source>
        <dbReference type="Pfam" id="PF00646"/>
    </source>
</evidence>
<evidence type="ECO:0000313" key="4">
    <source>
        <dbReference type="Proteomes" id="UP000324705"/>
    </source>
</evidence>
<evidence type="ECO:0008006" key="5">
    <source>
        <dbReference type="Google" id="ProtNLM"/>
    </source>
</evidence>
<organism evidence="3 4">
    <name type="scientific">Triticum turgidum subsp. durum</name>
    <name type="common">Durum wheat</name>
    <name type="synonym">Triticum durum</name>
    <dbReference type="NCBI Taxonomy" id="4567"/>
    <lineage>
        <taxon>Eukaryota</taxon>
        <taxon>Viridiplantae</taxon>
        <taxon>Streptophyta</taxon>
        <taxon>Embryophyta</taxon>
        <taxon>Tracheophyta</taxon>
        <taxon>Spermatophyta</taxon>
        <taxon>Magnoliopsida</taxon>
        <taxon>Liliopsida</taxon>
        <taxon>Poales</taxon>
        <taxon>Poaceae</taxon>
        <taxon>BOP clade</taxon>
        <taxon>Pooideae</taxon>
        <taxon>Triticodae</taxon>
        <taxon>Triticeae</taxon>
        <taxon>Triticinae</taxon>
        <taxon>Triticum</taxon>
    </lineage>
</organism>
<accession>A0A9R1RNZ8</accession>
<keyword evidence="4" id="KW-1185">Reference proteome</keyword>
<name>A0A9R1RNZ8_TRITD</name>
<reference evidence="3 4" key="1">
    <citation type="submission" date="2017-09" db="EMBL/GenBank/DDBJ databases">
        <authorList>
            <consortium name="International Durum Wheat Genome Sequencing Consortium (IDWGSC)"/>
            <person name="Milanesi L."/>
        </authorList>
    </citation>
    <scope>NUCLEOTIDE SEQUENCE [LARGE SCALE GENOMIC DNA]</scope>
    <source>
        <strain evidence="4">cv. Svevo</strain>
    </source>
</reference>
<feature type="domain" description="F-box" evidence="1">
    <location>
        <begin position="34"/>
        <end position="68"/>
    </location>
</feature>
<dbReference type="InterPro" id="IPR013187">
    <property type="entry name" value="F-box-assoc_dom_typ3"/>
</dbReference>
<dbReference type="NCBIfam" id="TIGR01640">
    <property type="entry name" value="F_box_assoc_1"/>
    <property type="match status" value="1"/>
</dbReference>
<dbReference type="Gramene" id="TRITD2Bv1G160900.1">
    <property type="protein sequence ID" value="TRITD2Bv1G160900.1"/>
    <property type="gene ID" value="TRITD2Bv1G160900"/>
</dbReference>
<dbReference type="Proteomes" id="UP000324705">
    <property type="component" value="Chromosome 2B"/>
</dbReference>